<evidence type="ECO:0000256" key="4">
    <source>
        <dbReference type="SAM" id="SignalP"/>
    </source>
</evidence>
<dbReference type="PROSITE" id="PS51375">
    <property type="entry name" value="PPR"/>
    <property type="match status" value="1"/>
</dbReference>
<organism evidence="5">
    <name type="scientific">Pseudo-nitzschia delicatissima</name>
    <dbReference type="NCBI Taxonomy" id="44447"/>
    <lineage>
        <taxon>Eukaryota</taxon>
        <taxon>Sar</taxon>
        <taxon>Stramenopiles</taxon>
        <taxon>Ochrophyta</taxon>
        <taxon>Bacillariophyta</taxon>
        <taxon>Bacillariophyceae</taxon>
        <taxon>Bacillariophycidae</taxon>
        <taxon>Bacillariales</taxon>
        <taxon>Bacillariaceae</taxon>
        <taxon>Pseudo-nitzschia</taxon>
    </lineage>
</organism>
<dbReference type="EMBL" id="HBFG01000245">
    <property type="protein sequence ID" value="CAD8728292.1"/>
    <property type="molecule type" value="Transcribed_RNA"/>
</dbReference>
<sequence length="748" mass="83561">MKQKSISSILLWVALLPDSAGGFGSCPVPTTHSSQIHAAFSRSNKLTVASPAGPLDASVSDGVDGSVNPATKFHKDMERVLESRKSAFDGSSNASGTSTLSPMDRRNRPVILSEDIDGANRVTSMLRHMVNIGVANEETYQIVLEALCRRGRLRWIDGDSSVVCAADVVDGLIDELWERQNGAISTLTCNLALKAYAACSTPRGDRRYAEKAQSLLYAMENEGINPSTESFGHVVNAWAWQQGNLGDGECARMAESNLKRLLEDSPDAETKLQGYDWVLEAWSKSQEDEAAAHADLILTEMKLIKKTNKSLTSTLPNSQSYTNAILAWTKSNSTAKAHKLLYEYIDNFENVNSSADEGPQLFAFNSVISAWAREGRTDKAEEVLSKANEIRIKHKTLFPDIFTYNSIIHGHLKDRNSTRSLEKILNMVDYMEKSKDEQPLISPDCFTYHCVLRAWGKSNDVDAAKYAVQTIEKMHTLWELGDQSLKPDTAFYNMAINKIAKSRGTVYPQKALDVLNLIELSGFCDPDIISYTTVIECFSKSTDPAAAERSLDLFYEAWQIYQEREDSKMMPNLRTYTMVILSLSKAPTLENVVKSRDLLSQLEDLYNESKDPKLRPNAYPYNYLLNSAASCVGDAGDKLKAFQIAAKTYNDIRIADHISPDSYTYAFWFKLCNHLLPEGDLRRKSITYSFEQCKKDGMLSKAVFEKLLRGTPNEILSDILEIRPGTSASTFKKMKLSDLPPTWSRNVR</sequence>
<evidence type="ECO:0000256" key="3">
    <source>
        <dbReference type="SAM" id="MobiDB-lite"/>
    </source>
</evidence>
<dbReference type="InterPro" id="IPR011990">
    <property type="entry name" value="TPR-like_helical_dom_sf"/>
</dbReference>
<evidence type="ECO:0008006" key="6">
    <source>
        <dbReference type="Google" id="ProtNLM"/>
    </source>
</evidence>
<accession>A0A7S0T824</accession>
<protein>
    <recommendedName>
        <fullName evidence="6">Pentacotripeptide-repeat region of PRORP domain-containing protein</fullName>
    </recommendedName>
</protein>
<feature type="chain" id="PRO_5031292775" description="Pentacotripeptide-repeat region of PRORP domain-containing protein" evidence="4">
    <location>
        <begin position="23"/>
        <end position="748"/>
    </location>
</feature>
<dbReference type="InterPro" id="IPR002885">
    <property type="entry name" value="PPR_rpt"/>
</dbReference>
<dbReference type="GO" id="GO:0003729">
    <property type="term" value="F:mRNA binding"/>
    <property type="evidence" value="ECO:0007669"/>
    <property type="project" value="TreeGrafter"/>
</dbReference>
<feature type="repeat" description="PPR" evidence="2">
    <location>
        <begin position="360"/>
        <end position="394"/>
    </location>
</feature>
<dbReference type="Gene3D" id="1.25.40.10">
    <property type="entry name" value="Tetratricopeptide repeat domain"/>
    <property type="match status" value="3"/>
</dbReference>
<evidence type="ECO:0000256" key="2">
    <source>
        <dbReference type="PROSITE-ProRule" id="PRU00708"/>
    </source>
</evidence>
<feature type="region of interest" description="Disordered" evidence="3">
    <location>
        <begin position="84"/>
        <end position="104"/>
    </location>
</feature>
<dbReference type="PANTHER" id="PTHR47933">
    <property type="entry name" value="PENTATRICOPEPTIDE REPEAT-CONTAINING PROTEIN 1, MITOCHONDRIAL"/>
    <property type="match status" value="1"/>
</dbReference>
<keyword evidence="4" id="KW-0732">Signal</keyword>
<gene>
    <name evidence="5" type="ORF">PDEL0327_LOCUS168</name>
</gene>
<feature type="compositionally biased region" description="Polar residues" evidence="3">
    <location>
        <begin position="89"/>
        <end position="101"/>
    </location>
</feature>
<dbReference type="PANTHER" id="PTHR47933:SF11">
    <property type="entry name" value="PENTATRICOPEPTIDE REPEAT-CONTAINING PROTEIN 2"/>
    <property type="match status" value="1"/>
</dbReference>
<dbReference type="InterPro" id="IPR051240">
    <property type="entry name" value="Mito_RNA-Proc/Resp"/>
</dbReference>
<proteinExistence type="predicted"/>
<dbReference type="Pfam" id="PF01535">
    <property type="entry name" value="PPR"/>
    <property type="match status" value="1"/>
</dbReference>
<keyword evidence="1" id="KW-0677">Repeat</keyword>
<name>A0A7S0T824_9STRA</name>
<dbReference type="AlphaFoldDB" id="A0A7S0T824"/>
<feature type="signal peptide" evidence="4">
    <location>
        <begin position="1"/>
        <end position="22"/>
    </location>
</feature>
<evidence type="ECO:0000313" key="5">
    <source>
        <dbReference type="EMBL" id="CAD8728292.1"/>
    </source>
</evidence>
<reference evidence="5" key="1">
    <citation type="submission" date="2021-01" db="EMBL/GenBank/DDBJ databases">
        <authorList>
            <person name="Corre E."/>
            <person name="Pelletier E."/>
            <person name="Niang G."/>
            <person name="Scheremetjew M."/>
            <person name="Finn R."/>
            <person name="Kale V."/>
            <person name="Holt S."/>
            <person name="Cochrane G."/>
            <person name="Meng A."/>
            <person name="Brown T."/>
            <person name="Cohen L."/>
        </authorList>
    </citation>
    <scope>NUCLEOTIDE SEQUENCE</scope>
    <source>
        <strain evidence="5">B596</strain>
    </source>
</reference>
<evidence type="ECO:0000256" key="1">
    <source>
        <dbReference type="ARBA" id="ARBA00022737"/>
    </source>
</evidence>